<dbReference type="Gene3D" id="1.10.10.60">
    <property type="entry name" value="Homeodomain-like"/>
    <property type="match status" value="1"/>
</dbReference>
<gene>
    <name evidence="6" type="ORF">MM59RIKEN_34000</name>
</gene>
<dbReference type="SUPFAM" id="SSF52540">
    <property type="entry name" value="P-loop containing nucleoside triphosphate hydrolases"/>
    <property type="match status" value="1"/>
</dbReference>
<proteinExistence type="predicted"/>
<dbReference type="InterPro" id="IPR009057">
    <property type="entry name" value="Homeodomain-like_sf"/>
</dbReference>
<dbReference type="GO" id="GO:0006355">
    <property type="term" value="P:regulation of DNA-templated transcription"/>
    <property type="evidence" value="ECO:0007669"/>
    <property type="project" value="InterPro"/>
</dbReference>
<keyword evidence="6" id="KW-0614">Plasmid</keyword>
<dbReference type="InterPro" id="IPR058031">
    <property type="entry name" value="AAA_lid_NorR"/>
</dbReference>
<sequence>MAAEDISRCAIEISHKSKHPEGSMAEKKIPSNYFDMTLDECRLVFDTIDNLIIIDNQGIIKYFSPGMFSMVEAYNKRALPDVVAGKHISEVHPASKIGNAVRGGRFDETCFYFASDVTNIAKIKNLYKDGTLVGAIDYDIFTDGQELKDFLDKIAAYSEKGFLNLQDTFQSMYETSKKQHAIKYCVTDIIGKSQAMISLRMQIGKISESNSTVLLTGKTGVGKEVVAHSIHNLSLRCKYPMVEINCAAIPESLVESELFGYEEGSFTGAKRGGRTGKFEMADKSTIFLDEIDQLPYHIQPKLLRVLQEREITRIGGETKPVDIRVIAATNKDLWNMVREGRFREDLYYRLNVVEVHIPPLTERKDDIPLLVNFQLKKLSREMTKEVRSVSKEVMELLMGYDWPGNVRELNNVLEHAMNICQGDTLKLEHFDSFVSRVLEKRVPVDFSAESPLERVRANAEAAAIRRALELTQNNRSMAARLLKISRTALYDKMQKYNISSK</sequence>
<dbReference type="EMBL" id="AP023421">
    <property type="protein sequence ID" value="BCK86081.1"/>
    <property type="molecule type" value="Genomic_DNA"/>
</dbReference>
<dbReference type="SMART" id="SM00382">
    <property type="entry name" value="AAA"/>
    <property type="match status" value="1"/>
</dbReference>
<evidence type="ECO:0000256" key="1">
    <source>
        <dbReference type="ARBA" id="ARBA00022741"/>
    </source>
</evidence>
<dbReference type="Proteomes" id="UP000679848">
    <property type="component" value="Plasmid pMM59_01"/>
</dbReference>
<dbReference type="CDD" id="cd00009">
    <property type="entry name" value="AAA"/>
    <property type="match status" value="1"/>
</dbReference>
<protein>
    <submittedName>
        <fullName evidence="6">Sigma-54-dependent Fis family transcriptional regulator</fullName>
    </submittedName>
</protein>
<dbReference type="AlphaFoldDB" id="A0A830QT58"/>
<evidence type="ECO:0000313" key="7">
    <source>
        <dbReference type="Proteomes" id="UP000679848"/>
    </source>
</evidence>
<dbReference type="Pfam" id="PF02954">
    <property type="entry name" value="HTH_8"/>
    <property type="match status" value="1"/>
</dbReference>
<dbReference type="PANTHER" id="PTHR32071:SF57">
    <property type="entry name" value="C4-DICARBOXYLATE TRANSPORT TRANSCRIPTIONAL REGULATORY PROTEIN DCTD"/>
    <property type="match status" value="1"/>
</dbReference>
<dbReference type="SUPFAM" id="SSF46689">
    <property type="entry name" value="Homeodomain-like"/>
    <property type="match status" value="1"/>
</dbReference>
<dbReference type="PROSITE" id="PS00688">
    <property type="entry name" value="SIGMA54_INTERACT_3"/>
    <property type="match status" value="1"/>
</dbReference>
<evidence type="ECO:0000256" key="2">
    <source>
        <dbReference type="ARBA" id="ARBA00022840"/>
    </source>
</evidence>
<dbReference type="KEGG" id="pfaa:MM59RIKEN_34000"/>
<keyword evidence="1" id="KW-0547">Nucleotide-binding</keyword>
<organism evidence="6 7">
    <name type="scientific">Pusillibacter faecalis</name>
    <dbReference type="NCBI Taxonomy" id="2714358"/>
    <lineage>
        <taxon>Bacteria</taxon>
        <taxon>Bacillati</taxon>
        <taxon>Bacillota</taxon>
        <taxon>Clostridia</taxon>
        <taxon>Eubacteriales</taxon>
        <taxon>Oscillospiraceae</taxon>
        <taxon>Pusillibacter</taxon>
    </lineage>
</organism>
<dbReference type="PROSITE" id="PS50045">
    <property type="entry name" value="SIGMA54_INTERACT_4"/>
    <property type="match status" value="1"/>
</dbReference>
<accession>A0A830QT58</accession>
<evidence type="ECO:0000259" key="5">
    <source>
        <dbReference type="PROSITE" id="PS50045"/>
    </source>
</evidence>
<dbReference type="InterPro" id="IPR025944">
    <property type="entry name" value="Sigma_54_int_dom_CS"/>
</dbReference>
<dbReference type="Pfam" id="PF25601">
    <property type="entry name" value="AAA_lid_14"/>
    <property type="match status" value="1"/>
</dbReference>
<evidence type="ECO:0000256" key="3">
    <source>
        <dbReference type="ARBA" id="ARBA00023015"/>
    </source>
</evidence>
<dbReference type="Gene3D" id="3.40.50.300">
    <property type="entry name" value="P-loop containing nucleotide triphosphate hydrolases"/>
    <property type="match status" value="1"/>
</dbReference>
<dbReference type="InterPro" id="IPR027417">
    <property type="entry name" value="P-loop_NTPase"/>
</dbReference>
<evidence type="ECO:0000256" key="4">
    <source>
        <dbReference type="ARBA" id="ARBA00023163"/>
    </source>
</evidence>
<dbReference type="InterPro" id="IPR002197">
    <property type="entry name" value="HTH_Fis"/>
</dbReference>
<dbReference type="PRINTS" id="PR01590">
    <property type="entry name" value="HTHFIS"/>
</dbReference>
<geneLocation type="plasmid" evidence="6 7">
    <name>pMM59_01</name>
</geneLocation>
<keyword evidence="7" id="KW-1185">Reference proteome</keyword>
<reference evidence="6" key="1">
    <citation type="submission" date="2020-09" db="EMBL/GenBank/DDBJ databases">
        <title>New species isolated from human feces.</title>
        <authorList>
            <person name="Kitahara M."/>
            <person name="Shigeno Y."/>
            <person name="Shime M."/>
            <person name="Matsumoto Y."/>
            <person name="Nakamura S."/>
            <person name="Motooka D."/>
            <person name="Fukuoka S."/>
            <person name="Nishikawa H."/>
            <person name="Benno Y."/>
        </authorList>
    </citation>
    <scope>NUCLEOTIDE SEQUENCE</scope>
    <source>
        <strain evidence="6">MM59</strain>
        <plasmid evidence="6">pMM59_01</plasmid>
    </source>
</reference>
<dbReference type="InterPro" id="IPR002078">
    <property type="entry name" value="Sigma_54_int"/>
</dbReference>
<dbReference type="RefSeq" id="WP_187031036.1">
    <property type="nucleotide sequence ID" value="NZ_AP023421.1"/>
</dbReference>
<dbReference type="FunFam" id="3.40.50.300:FF:000006">
    <property type="entry name" value="DNA-binding transcriptional regulator NtrC"/>
    <property type="match status" value="1"/>
</dbReference>
<feature type="domain" description="Sigma-54 factor interaction" evidence="5">
    <location>
        <begin position="189"/>
        <end position="418"/>
    </location>
</feature>
<dbReference type="GO" id="GO:0043565">
    <property type="term" value="F:sequence-specific DNA binding"/>
    <property type="evidence" value="ECO:0007669"/>
    <property type="project" value="InterPro"/>
</dbReference>
<dbReference type="InterPro" id="IPR003593">
    <property type="entry name" value="AAA+_ATPase"/>
</dbReference>
<keyword evidence="3" id="KW-0805">Transcription regulation</keyword>
<dbReference type="Pfam" id="PF00158">
    <property type="entry name" value="Sigma54_activat"/>
    <property type="match status" value="1"/>
</dbReference>
<dbReference type="Gene3D" id="1.10.8.60">
    <property type="match status" value="1"/>
</dbReference>
<dbReference type="GO" id="GO:0005524">
    <property type="term" value="F:ATP binding"/>
    <property type="evidence" value="ECO:0007669"/>
    <property type="project" value="UniProtKB-KW"/>
</dbReference>
<keyword evidence="2" id="KW-0067">ATP-binding</keyword>
<keyword evidence="4" id="KW-0804">Transcription</keyword>
<name>A0A830QT58_9FIRM</name>
<evidence type="ECO:0000313" key="6">
    <source>
        <dbReference type="EMBL" id="BCK86081.1"/>
    </source>
</evidence>
<dbReference type="PANTHER" id="PTHR32071">
    <property type="entry name" value="TRANSCRIPTIONAL REGULATORY PROTEIN"/>
    <property type="match status" value="1"/>
</dbReference>